<name>A0A1G6VAE5_9PSEU</name>
<dbReference type="FunFam" id="3.40.50.720:FF:000301">
    <property type="entry name" value="Hydroxysteroid dehydrogenase like 2"/>
    <property type="match status" value="1"/>
</dbReference>
<keyword evidence="3" id="KW-0521">NADP</keyword>
<dbReference type="AlphaFoldDB" id="A0A1G6VAE5"/>
<dbReference type="STRING" id="530584.SAMN05421630_109146"/>
<protein>
    <submittedName>
        <fullName evidence="6">Citronellol/citronellal dehydrogenase</fullName>
    </submittedName>
</protein>
<dbReference type="PANTHER" id="PTHR42808:SF3">
    <property type="entry name" value="HYDROXYSTEROID DEHYDROGENASE-LIKE PROTEIN 2"/>
    <property type="match status" value="1"/>
</dbReference>
<keyword evidence="5" id="KW-0576">Peroxisome</keyword>
<evidence type="ECO:0000256" key="2">
    <source>
        <dbReference type="ARBA" id="ARBA00006484"/>
    </source>
</evidence>
<sequence length="283" mass="30060">MTTATNGPTLAGKTLIMSGGSRGIGEAIAIRAARDGANVALIAKTTEPHPKLPGTIYTAAKAIEEAGGRALPIVGDVRDDDAVEAAVTRTAEQFGGIDIVINNASAIDLTPSEQIPMKRYDLMQDINARGTFLLSRTAIPHLRAAANPHILTLSPRIRLESKWFEGGHLAYSMAKYAMSLVTVGLAAELRSDGIAANSLWPRTTIDTAAIRNVVGQQLASKSRTPEIMADAAHIVLTKPSGDASGNFFIDDEVLAAEGITDLSRYRIGDSEDDLQLDFWVDPA</sequence>
<comment type="similarity">
    <text evidence="2">Belongs to the short-chain dehydrogenases/reductases (SDR) family.</text>
</comment>
<dbReference type="InterPro" id="IPR051935">
    <property type="entry name" value="HSDL2"/>
</dbReference>
<dbReference type="PANTHER" id="PTHR42808">
    <property type="entry name" value="HYDROXYSTEROID DEHYDROGENASE-LIKE PROTEIN 2"/>
    <property type="match status" value="1"/>
</dbReference>
<dbReference type="InterPro" id="IPR036291">
    <property type="entry name" value="NAD(P)-bd_dom_sf"/>
</dbReference>
<dbReference type="EMBL" id="FMZE01000009">
    <property type="protein sequence ID" value="SDD50680.1"/>
    <property type="molecule type" value="Genomic_DNA"/>
</dbReference>
<dbReference type="InterPro" id="IPR002347">
    <property type="entry name" value="SDR_fam"/>
</dbReference>
<evidence type="ECO:0000256" key="4">
    <source>
        <dbReference type="ARBA" id="ARBA00023002"/>
    </source>
</evidence>
<dbReference type="SUPFAM" id="SSF51735">
    <property type="entry name" value="NAD(P)-binding Rossmann-fold domains"/>
    <property type="match status" value="1"/>
</dbReference>
<accession>A0A1G6VAE5</accession>
<dbReference type="RefSeq" id="WP_256328127.1">
    <property type="nucleotide sequence ID" value="NZ_CP016353.1"/>
</dbReference>
<evidence type="ECO:0000313" key="7">
    <source>
        <dbReference type="Proteomes" id="UP000199494"/>
    </source>
</evidence>
<evidence type="ECO:0000313" key="6">
    <source>
        <dbReference type="EMBL" id="SDD50680.1"/>
    </source>
</evidence>
<evidence type="ECO:0000256" key="5">
    <source>
        <dbReference type="ARBA" id="ARBA00023140"/>
    </source>
</evidence>
<evidence type="ECO:0000256" key="3">
    <source>
        <dbReference type="ARBA" id="ARBA00022857"/>
    </source>
</evidence>
<proteinExistence type="inferred from homology"/>
<organism evidence="6 7">
    <name type="scientific">Prauserella marina</name>
    <dbReference type="NCBI Taxonomy" id="530584"/>
    <lineage>
        <taxon>Bacteria</taxon>
        <taxon>Bacillati</taxon>
        <taxon>Actinomycetota</taxon>
        <taxon>Actinomycetes</taxon>
        <taxon>Pseudonocardiales</taxon>
        <taxon>Pseudonocardiaceae</taxon>
        <taxon>Prauserella</taxon>
    </lineage>
</organism>
<reference evidence="6 7" key="1">
    <citation type="submission" date="2016-10" db="EMBL/GenBank/DDBJ databases">
        <authorList>
            <person name="de Groot N.N."/>
        </authorList>
    </citation>
    <scope>NUCLEOTIDE SEQUENCE [LARGE SCALE GENOMIC DNA]</scope>
    <source>
        <strain evidence="6 7">CGMCC 4.5506</strain>
    </source>
</reference>
<evidence type="ECO:0000256" key="1">
    <source>
        <dbReference type="ARBA" id="ARBA00004275"/>
    </source>
</evidence>
<dbReference type="Proteomes" id="UP000199494">
    <property type="component" value="Unassembled WGS sequence"/>
</dbReference>
<keyword evidence="7" id="KW-1185">Reference proteome</keyword>
<dbReference type="NCBIfam" id="NF006133">
    <property type="entry name" value="PRK08278.1"/>
    <property type="match status" value="1"/>
</dbReference>
<comment type="subcellular location">
    <subcellularLocation>
        <location evidence="1">Peroxisome</location>
    </subcellularLocation>
</comment>
<gene>
    <name evidence="6" type="ORF">SAMN05421630_109146</name>
</gene>
<dbReference type="PRINTS" id="PR00081">
    <property type="entry name" value="GDHRDH"/>
</dbReference>
<dbReference type="GO" id="GO:0016491">
    <property type="term" value="F:oxidoreductase activity"/>
    <property type="evidence" value="ECO:0007669"/>
    <property type="project" value="UniProtKB-KW"/>
</dbReference>
<dbReference type="Gene3D" id="3.40.50.720">
    <property type="entry name" value="NAD(P)-binding Rossmann-like Domain"/>
    <property type="match status" value="1"/>
</dbReference>
<keyword evidence="4" id="KW-0560">Oxidoreductase</keyword>
<dbReference type="Pfam" id="PF00106">
    <property type="entry name" value="adh_short"/>
    <property type="match status" value="1"/>
</dbReference>